<dbReference type="EMBL" id="BOPH01000082">
    <property type="protein sequence ID" value="GIJ70607.1"/>
    <property type="molecule type" value="Genomic_DNA"/>
</dbReference>
<dbReference type="RefSeq" id="WP_203930506.1">
    <property type="nucleotide sequence ID" value="NZ_BOPH01000082.1"/>
</dbReference>
<dbReference type="AlphaFoldDB" id="A0A8J3ZUV0"/>
<evidence type="ECO:0008006" key="5">
    <source>
        <dbReference type="Google" id="ProtNLM"/>
    </source>
</evidence>
<feature type="transmembrane region" description="Helical" evidence="2">
    <location>
        <begin position="201"/>
        <end position="228"/>
    </location>
</feature>
<keyword evidence="2" id="KW-0472">Membrane</keyword>
<feature type="transmembrane region" description="Helical" evidence="2">
    <location>
        <begin position="248"/>
        <end position="272"/>
    </location>
</feature>
<feature type="transmembrane region" description="Helical" evidence="2">
    <location>
        <begin position="162"/>
        <end position="189"/>
    </location>
</feature>
<keyword evidence="2" id="KW-0812">Transmembrane</keyword>
<sequence>MGPLDEFFLWIAERCTGALTAAFELIDTGRIEVTPFEGVVGNTTSIGVTLAFLMALVQIGRSLIQVGGGFGRLAIGLVEYTFAVVGGVAILELAMDASDALANELLKAGGADGWPDLPGRLRTPPGATEASTLNEQLRAAVDAGADPGMLALGGVLFDLPAALLYLLMYLALQFVLPLGACVIVIAAAGRLSEFGRAWLPMLARVLGTAALAPLGSALVLLIGIGLQTSTFEAVNAREGGTEKGFEDLVAFVTLFLSGLIILLSPFAFVVIYKMLGFTDRAAGGVSSVQVSTGTSRSDVNAGGTAGIAAAGSTAERRFAGTLASLTRVGGGTLTGGLAAAGGGLSKVAGGGLTRAAGDLTATRSTETDGGSTRSVEPGGTRGPGAGSSGGGSSGGGSGSGGSGWSFISADDVRGSDGASTPISTSRVQQLRDLPQASAPRVPEGVGSGYDHA</sequence>
<accession>A0A8J3ZUV0</accession>
<evidence type="ECO:0000256" key="2">
    <source>
        <dbReference type="SAM" id="Phobius"/>
    </source>
</evidence>
<feature type="transmembrane region" description="Helical" evidence="2">
    <location>
        <begin position="39"/>
        <end position="57"/>
    </location>
</feature>
<evidence type="ECO:0000313" key="4">
    <source>
        <dbReference type="Proteomes" id="UP000635606"/>
    </source>
</evidence>
<feature type="compositionally biased region" description="Gly residues" evidence="1">
    <location>
        <begin position="379"/>
        <end position="403"/>
    </location>
</feature>
<feature type="compositionally biased region" description="Polar residues" evidence="1">
    <location>
        <begin position="361"/>
        <end position="374"/>
    </location>
</feature>
<protein>
    <recommendedName>
        <fullName evidence="5">TrbL/VirB6 plasmid conjugal transfer protein</fullName>
    </recommendedName>
</protein>
<gene>
    <name evidence="3" type="ORF">Voc01_055240</name>
</gene>
<comment type="caution">
    <text evidence="3">The sequence shown here is derived from an EMBL/GenBank/DDBJ whole genome shotgun (WGS) entry which is preliminary data.</text>
</comment>
<proteinExistence type="predicted"/>
<evidence type="ECO:0000313" key="3">
    <source>
        <dbReference type="EMBL" id="GIJ70607.1"/>
    </source>
</evidence>
<feature type="transmembrane region" description="Helical" evidence="2">
    <location>
        <begin position="69"/>
        <end position="91"/>
    </location>
</feature>
<organism evidence="3 4">
    <name type="scientific">Virgisporangium ochraceum</name>
    <dbReference type="NCBI Taxonomy" id="65505"/>
    <lineage>
        <taxon>Bacteria</taxon>
        <taxon>Bacillati</taxon>
        <taxon>Actinomycetota</taxon>
        <taxon>Actinomycetes</taxon>
        <taxon>Micromonosporales</taxon>
        <taxon>Micromonosporaceae</taxon>
        <taxon>Virgisporangium</taxon>
    </lineage>
</organism>
<feature type="compositionally biased region" description="Polar residues" evidence="1">
    <location>
        <begin position="417"/>
        <end position="428"/>
    </location>
</feature>
<feature type="region of interest" description="Disordered" evidence="1">
    <location>
        <begin position="357"/>
        <end position="452"/>
    </location>
</feature>
<keyword evidence="4" id="KW-1185">Reference proteome</keyword>
<keyword evidence="2" id="KW-1133">Transmembrane helix</keyword>
<name>A0A8J3ZUV0_9ACTN</name>
<reference evidence="3" key="1">
    <citation type="submission" date="2021-01" db="EMBL/GenBank/DDBJ databases">
        <title>Whole genome shotgun sequence of Virgisporangium ochraceum NBRC 16418.</title>
        <authorList>
            <person name="Komaki H."/>
            <person name="Tamura T."/>
        </authorList>
    </citation>
    <scope>NUCLEOTIDE SEQUENCE</scope>
    <source>
        <strain evidence="3">NBRC 16418</strain>
    </source>
</reference>
<evidence type="ECO:0000256" key="1">
    <source>
        <dbReference type="SAM" id="MobiDB-lite"/>
    </source>
</evidence>
<dbReference type="Proteomes" id="UP000635606">
    <property type="component" value="Unassembled WGS sequence"/>
</dbReference>